<sequence>MTLASDDGSVNREKTCPLLLRMFYSSLRHNNAMEYSRGRTPNNELQVYTWLDATLRELASLVKQVNPEARKRGTVFDFALVSPDYRSPVYRMRELGAVCAGSPSDTDRIMLKDCQFVIGDMVDVAITVPPTNMAPFYSVTVNSTETANRGVRRSPSPRASDRNRRPNSGARGQYLGSRYGGKDAEESRRIVTTTNTDSREIKPTDSHSDRRQPDRPRDRYRRDDHRSNSRRVVPY</sequence>
<gene>
    <name evidence="4" type="ORF">CDAUBV1_LOCUS790</name>
</gene>
<dbReference type="Pfam" id="PF06487">
    <property type="entry name" value="SAP18"/>
    <property type="match status" value="1"/>
</dbReference>
<evidence type="ECO:0000256" key="2">
    <source>
        <dbReference type="ARBA" id="ARBA00030511"/>
    </source>
</evidence>
<dbReference type="GO" id="GO:0003714">
    <property type="term" value="F:transcription corepressor activity"/>
    <property type="evidence" value="ECO:0007669"/>
    <property type="project" value="TreeGrafter"/>
</dbReference>
<proteinExistence type="inferred from homology"/>
<dbReference type="InterPro" id="IPR010516">
    <property type="entry name" value="SAP18"/>
</dbReference>
<dbReference type="PANTHER" id="PTHR13082:SF0">
    <property type="entry name" value="HISTONE DEACETYLASE COMPLEX SUBUNIT SAP18"/>
    <property type="match status" value="1"/>
</dbReference>
<dbReference type="Proteomes" id="UP001497525">
    <property type="component" value="Unassembled WGS sequence"/>
</dbReference>
<feature type="compositionally biased region" description="Basic and acidic residues" evidence="3">
    <location>
        <begin position="197"/>
        <end position="227"/>
    </location>
</feature>
<feature type="compositionally biased region" description="Basic and acidic residues" evidence="3">
    <location>
        <begin position="180"/>
        <end position="189"/>
    </location>
</feature>
<dbReference type="PANTHER" id="PTHR13082">
    <property type="entry name" value="SAP18"/>
    <property type="match status" value="1"/>
</dbReference>
<comment type="similarity">
    <text evidence="1">Belongs to the SAP18 family.</text>
</comment>
<comment type="caution">
    <text evidence="4">The sequence shown here is derived from an EMBL/GenBank/DDBJ whole genome shotgun (WGS) entry which is preliminary data.</text>
</comment>
<dbReference type="Gene3D" id="3.10.20.550">
    <property type="entry name" value="ASAP complex, SAP18 subunit"/>
    <property type="match status" value="1"/>
</dbReference>
<organism evidence="4 5">
    <name type="scientific">Calicophoron daubneyi</name>
    <name type="common">Rumen fluke</name>
    <name type="synonym">Paramphistomum daubneyi</name>
    <dbReference type="NCBI Taxonomy" id="300641"/>
    <lineage>
        <taxon>Eukaryota</taxon>
        <taxon>Metazoa</taxon>
        <taxon>Spiralia</taxon>
        <taxon>Lophotrochozoa</taxon>
        <taxon>Platyhelminthes</taxon>
        <taxon>Trematoda</taxon>
        <taxon>Digenea</taxon>
        <taxon>Plagiorchiida</taxon>
        <taxon>Pronocephalata</taxon>
        <taxon>Paramphistomoidea</taxon>
        <taxon>Paramphistomidae</taxon>
        <taxon>Calicophoron</taxon>
    </lineage>
</organism>
<dbReference type="EMBL" id="CAXLJL010000014">
    <property type="protein sequence ID" value="CAL5129717.1"/>
    <property type="molecule type" value="Genomic_DNA"/>
</dbReference>
<name>A0AAV2SX46_CALDB</name>
<reference evidence="4" key="1">
    <citation type="submission" date="2024-06" db="EMBL/GenBank/DDBJ databases">
        <authorList>
            <person name="Liu X."/>
            <person name="Lenzi L."/>
            <person name="Haldenby T S."/>
            <person name="Uol C."/>
        </authorList>
    </citation>
    <scope>NUCLEOTIDE SEQUENCE</scope>
</reference>
<protein>
    <recommendedName>
        <fullName evidence="2">18 kDa Sin3-associated polypeptide</fullName>
    </recommendedName>
</protein>
<evidence type="ECO:0000313" key="5">
    <source>
        <dbReference type="Proteomes" id="UP001497525"/>
    </source>
</evidence>
<accession>A0AAV2SX46</accession>
<evidence type="ECO:0000313" key="4">
    <source>
        <dbReference type="EMBL" id="CAL5129717.1"/>
    </source>
</evidence>
<feature type="region of interest" description="Disordered" evidence="3">
    <location>
        <begin position="145"/>
        <end position="235"/>
    </location>
</feature>
<dbReference type="InterPro" id="IPR042534">
    <property type="entry name" value="SAP18_sf"/>
</dbReference>
<evidence type="ECO:0000256" key="3">
    <source>
        <dbReference type="SAM" id="MobiDB-lite"/>
    </source>
</evidence>
<evidence type="ECO:0000256" key="1">
    <source>
        <dbReference type="ARBA" id="ARBA00009143"/>
    </source>
</evidence>
<dbReference type="GO" id="GO:0005634">
    <property type="term" value="C:nucleus"/>
    <property type="evidence" value="ECO:0007669"/>
    <property type="project" value="TreeGrafter"/>
</dbReference>
<dbReference type="AlphaFoldDB" id="A0AAV2SX46"/>